<dbReference type="EMBL" id="JBBHLI010000003">
    <property type="protein sequence ID" value="MEK9500859.1"/>
    <property type="molecule type" value="Genomic_DNA"/>
</dbReference>
<reference evidence="1 2" key="1">
    <citation type="submission" date="2024-02" db="EMBL/GenBank/DDBJ databases">
        <title>A novel Gemmatimonadota bacterium.</title>
        <authorList>
            <person name="Du Z.-J."/>
            <person name="Ye Y.-Q."/>
        </authorList>
    </citation>
    <scope>NUCLEOTIDE SEQUENCE [LARGE SCALE GENOMIC DNA]</scope>
    <source>
        <strain evidence="1 2">DH-20</strain>
    </source>
</reference>
<proteinExistence type="predicted"/>
<dbReference type="RefSeq" id="WP_405284152.1">
    <property type="nucleotide sequence ID" value="NZ_CP144380.1"/>
</dbReference>
<comment type="caution">
    <text evidence="1">The sequence shown here is derived from an EMBL/GenBank/DDBJ whole genome shotgun (WGS) entry which is preliminary data.</text>
</comment>
<evidence type="ECO:0000313" key="2">
    <source>
        <dbReference type="Proteomes" id="UP001484239"/>
    </source>
</evidence>
<sequence length="267" mass="28614">MTALATTLDSIRARRSGHAALLCVGALALVSLLPSAASGQGHAWEIELEGGPVWQTTNDVRIPNDASATRFSLSDVIGGGPWAAGRLYITWNASDRHGLRLLAAPLTVSGTGTPSAPLSFAGEDYLADVPADATYTFDSYRLSWRYRVHEGASTTAWIGFTAKIRDAVTALEQGDRSSEKTNVGFVPLLHLAGDWRFAPRWTASLDVDALAGGPGRAEDVALELGYALSDRFTLQAGYRTVEGGADVDEVYAFAWLHYATMSVVWRP</sequence>
<evidence type="ECO:0000313" key="1">
    <source>
        <dbReference type="EMBL" id="MEK9500859.1"/>
    </source>
</evidence>
<name>A0ABU9E874_9BACT</name>
<organism evidence="1 2">
    <name type="scientific">Gaopeijia maritima</name>
    <dbReference type="NCBI Taxonomy" id="3119007"/>
    <lineage>
        <taxon>Bacteria</taxon>
        <taxon>Pseudomonadati</taxon>
        <taxon>Gemmatimonadota</taxon>
        <taxon>Longimicrobiia</taxon>
        <taxon>Gaopeijiales</taxon>
        <taxon>Gaopeijiaceae</taxon>
        <taxon>Gaopeijia</taxon>
    </lineage>
</organism>
<dbReference type="Proteomes" id="UP001484239">
    <property type="component" value="Unassembled WGS sequence"/>
</dbReference>
<gene>
    <name evidence="1" type="ORF">WI372_07715</name>
</gene>
<accession>A0ABU9E874</accession>
<keyword evidence="2" id="KW-1185">Reference proteome</keyword>
<protein>
    <submittedName>
        <fullName evidence="1">Uncharacterized protein</fullName>
    </submittedName>
</protein>